<dbReference type="Pfam" id="PF07699">
    <property type="entry name" value="Ephrin_rec_like"/>
    <property type="match status" value="4"/>
</dbReference>
<keyword evidence="6" id="KW-1185">Reference proteome</keyword>
<dbReference type="InterPro" id="IPR006212">
    <property type="entry name" value="Furin_repeat"/>
</dbReference>
<feature type="domain" description="Tyrosine-protein kinase ephrin type A/B receptor-like" evidence="4">
    <location>
        <begin position="570"/>
        <end position="612"/>
    </location>
</feature>
<keyword evidence="2" id="KW-0812">Transmembrane</keyword>
<dbReference type="EMBL" id="BRXY01000095">
    <property type="protein sequence ID" value="GMH64541.1"/>
    <property type="molecule type" value="Genomic_DNA"/>
</dbReference>
<feature type="domain" description="Tyrosine-protein kinase ephrin type A/B receptor-like" evidence="4">
    <location>
        <begin position="836"/>
        <end position="881"/>
    </location>
</feature>
<evidence type="ECO:0000256" key="2">
    <source>
        <dbReference type="SAM" id="Phobius"/>
    </source>
</evidence>
<keyword evidence="2" id="KW-1133">Transmembrane helix</keyword>
<proteinExistence type="predicted"/>
<gene>
    <name evidence="5" type="ORF">TrST_g108</name>
</gene>
<feature type="transmembrane region" description="Helical" evidence="2">
    <location>
        <begin position="1220"/>
        <end position="1244"/>
    </location>
</feature>
<feature type="signal peptide" evidence="3">
    <location>
        <begin position="1"/>
        <end position="34"/>
    </location>
</feature>
<dbReference type="SUPFAM" id="SSF57184">
    <property type="entry name" value="Growth factor receptor domain"/>
    <property type="match status" value="5"/>
</dbReference>
<evidence type="ECO:0000313" key="6">
    <source>
        <dbReference type="Proteomes" id="UP001165085"/>
    </source>
</evidence>
<accession>A0A9W7A6Y8</accession>
<dbReference type="SMART" id="SM00261">
    <property type="entry name" value="FU"/>
    <property type="match status" value="5"/>
</dbReference>
<dbReference type="Proteomes" id="UP001165085">
    <property type="component" value="Unassembled WGS sequence"/>
</dbReference>
<feature type="compositionally biased region" description="Basic and acidic residues" evidence="1">
    <location>
        <begin position="1565"/>
        <end position="1575"/>
    </location>
</feature>
<feature type="chain" id="PRO_5040820052" description="Tyrosine-protein kinase ephrin type A/B receptor-like domain-containing protein" evidence="3">
    <location>
        <begin position="35"/>
        <end position="1584"/>
    </location>
</feature>
<feature type="compositionally biased region" description="Polar residues" evidence="1">
    <location>
        <begin position="1470"/>
        <end position="1479"/>
    </location>
</feature>
<feature type="compositionally biased region" description="Low complexity" evidence="1">
    <location>
        <begin position="1509"/>
        <end position="1518"/>
    </location>
</feature>
<dbReference type="OrthoDB" id="413581at2759"/>
<protein>
    <recommendedName>
        <fullName evidence="4">Tyrosine-protein kinase ephrin type A/B receptor-like domain-containing protein</fullName>
    </recommendedName>
</protein>
<keyword evidence="2" id="KW-0472">Membrane</keyword>
<sequence>MPSHQPIPLPRSFSSLSLLSTLFLLLGLLSSAGASCGNDQTLVLLTMWDSWGDGWNGNTLEFYDQAGENQVPNTGSYFVSPSERKNAANREVCLPNQCFSIVVGGGSYTNEISWRIRDSDENVVLTGENVQVAGTGELLCTSCPQGKSTASSLKCEDCPAGKNAPNINGSCEVCGSGKYNEETGQSSCKTCPGGTFISDNKQQAHLHNSAEDCTSCSTGTRSGSGASECLTCGTNTYQNEPGQTTCKNCPSGKFATKTSKDDHDDIDDCDVCDAGKFVNSANECEDCAVGKYTSSDSQTSCSSCETGKYTGVVGQTSCADCQSGKYAAIASSAGGSGVSMGATKCESCPTGKFAADVGSRNCNDCTAGKYAAEMSSSSCTSCPQAKVSVSSASTCNFCDTGKYVSNNQCLDCAPGYVRPEPQATTGIYGSGCSPCPQNKYDPGTSEVCVVCADGKSAPLGSSVCSVVCEPALNTYKNPNAEDDVCGCRAGYGKSSLDPEGCAACPLNTFSNEFTGLAVDCTPCSEKLLNSKTVQVGSNSEEECVCEESFVKFTNTDNQQECGCPAGEYKEGNSCVRCVDGYYKTSEGNDACTSCGTGFTTGGNIGSTSEDACTCKFSFVEDASTCVCGVGFGLTEAGDGCATCVAGKYSNTKSLDSCTECPQGTFSNVVAASSATTCEVCSAGKWSAATGASDPASCTDCANGKFLVTSENVGSEHASEANCISCPHGTYGSGAGASSCSVCESGKYQNKTGRVGVASCFDCEEGKYGTEPGAISVGFCFPCPAGTWSNKTGAGLASACNICGAGKYSEYQGARNPATCQECLPGKFLSDAGTDVYLHDGRNDCTNCPMGEYSQEAGSYSCTKCPAATYNPVVEGNSLESCIKCPPGSFAEENRLGQFSASTCIMCPKGTYQPYFNFSGTGCQNCETGKTTYPPESFVLNSSISLYEMNHFDWHTDKASCNISTPGFWINDLSGKVMDCPSKEKGCGEGNKCNPGYVEDLCAACDAYYYQSGDGCLECKTSKLHWMPHLILVSIILCLGMIWGLNLKGIQQKTDRHFSKITPRLWKISAKVFAEHYDSVASKSKIAFSFYQVTLLMGQVYAVEYPPTYQAFEANFDWLGFNLMMEIDCYQKITFFTRLVGTTLGPLLFVIIMFIFGWVSVQTTKQQAKKEARKSMVMKGILMVSFVFLPSASFVVFQSFSCGEDNLLSADPTVNCESTEYSLIVLYALVMLFIWPIGVPFYYLYVLGKYYGPSADEMQETVNRWLSGQFGLKEEEQAKMEERYMLLEEQAPSYLRVLNAEFEAPCWWVPVFEQYRKLAITGVTILFGAGTVDQLIVGMIIAILAALVYFAVQPYKNFGDDIFSMVSHFQIVLVLLWSLLVKFNKRLEESGEVMSETLDADVLGYLLIMTNLSVIFFFVIFMFIEYRSVTKSVRARSKWDILNRKGVRANSVVNQMRRMSGASDPPPSPLPNQGTYSKHANSVGAANMKNFGRQQSRGGGGSRGGGAPGRIGSPRRSSAGRGGSTLKEKQLVEERGMPPPSAPPPKVAPPRPPTPPSSDEGGEFEMGVREGGRFKDEDEEDEEYY</sequence>
<feature type="compositionally biased region" description="Basic and acidic residues" evidence="1">
    <location>
        <begin position="1525"/>
        <end position="1535"/>
    </location>
</feature>
<dbReference type="InterPro" id="IPR011641">
    <property type="entry name" value="Tyr-kin_ephrin_A/B_rcpt-like"/>
</dbReference>
<feature type="transmembrane region" description="Helical" evidence="2">
    <location>
        <begin position="1361"/>
        <end position="1380"/>
    </location>
</feature>
<evidence type="ECO:0000259" key="4">
    <source>
        <dbReference type="Pfam" id="PF07699"/>
    </source>
</evidence>
<feature type="domain" description="Tyrosine-protein kinase ephrin type A/B receptor-like" evidence="4">
    <location>
        <begin position="219"/>
        <end position="258"/>
    </location>
</feature>
<name>A0A9W7A6Y8_9STRA</name>
<feature type="transmembrane region" description="Helical" evidence="2">
    <location>
        <begin position="1025"/>
        <end position="1046"/>
    </location>
</feature>
<dbReference type="Gene3D" id="2.10.220.10">
    <property type="entry name" value="Hormone Receptor, Insulin-like Growth Factor Receptor 1, Chain A, domain 2"/>
    <property type="match status" value="1"/>
</dbReference>
<feature type="transmembrane region" description="Helical" evidence="2">
    <location>
        <begin position="1085"/>
        <end position="1102"/>
    </location>
</feature>
<keyword evidence="3" id="KW-0732">Signal</keyword>
<feature type="domain" description="Tyrosine-protein kinase ephrin type A/B receptor-like" evidence="4">
    <location>
        <begin position="901"/>
        <end position="936"/>
    </location>
</feature>
<reference evidence="6" key="1">
    <citation type="journal article" date="2023" name="Commun. Biol.">
        <title>Genome analysis of Parmales, the sister group of diatoms, reveals the evolutionary specialization of diatoms from phago-mixotrophs to photoautotrophs.</title>
        <authorList>
            <person name="Ban H."/>
            <person name="Sato S."/>
            <person name="Yoshikawa S."/>
            <person name="Yamada K."/>
            <person name="Nakamura Y."/>
            <person name="Ichinomiya M."/>
            <person name="Sato N."/>
            <person name="Blanc-Mathieu R."/>
            <person name="Endo H."/>
            <person name="Kuwata A."/>
            <person name="Ogata H."/>
        </authorList>
    </citation>
    <scope>NUCLEOTIDE SEQUENCE [LARGE SCALE GENOMIC DNA]</scope>
    <source>
        <strain evidence="6">NIES 3701</strain>
    </source>
</reference>
<feature type="transmembrane region" description="Helical" evidence="2">
    <location>
        <begin position="1134"/>
        <end position="1158"/>
    </location>
</feature>
<feature type="region of interest" description="Disordered" evidence="1">
    <location>
        <begin position="1457"/>
        <end position="1584"/>
    </location>
</feature>
<evidence type="ECO:0000313" key="5">
    <source>
        <dbReference type="EMBL" id="GMH64541.1"/>
    </source>
</evidence>
<organism evidence="5 6">
    <name type="scientific">Triparma strigata</name>
    <dbReference type="NCBI Taxonomy" id="1606541"/>
    <lineage>
        <taxon>Eukaryota</taxon>
        <taxon>Sar</taxon>
        <taxon>Stramenopiles</taxon>
        <taxon>Ochrophyta</taxon>
        <taxon>Bolidophyceae</taxon>
        <taxon>Parmales</taxon>
        <taxon>Triparmaceae</taxon>
        <taxon>Triparma</taxon>
    </lineage>
</organism>
<evidence type="ECO:0000256" key="3">
    <source>
        <dbReference type="SAM" id="SignalP"/>
    </source>
</evidence>
<dbReference type="PANTHER" id="PTHR46967:SF1">
    <property type="entry name" value="KERATIN-ASSOCIATED PROTEIN 16-1-LIKE"/>
    <property type="match status" value="1"/>
</dbReference>
<dbReference type="PANTHER" id="PTHR46967">
    <property type="entry name" value="INSULIN-LIKE GROWTH FACTOR BINDING PROTEIN,N-TERMINAL"/>
    <property type="match status" value="1"/>
</dbReference>
<dbReference type="InterPro" id="IPR009030">
    <property type="entry name" value="Growth_fac_rcpt_cys_sf"/>
</dbReference>
<feature type="transmembrane region" description="Helical" evidence="2">
    <location>
        <begin position="1401"/>
        <end position="1423"/>
    </location>
</feature>
<dbReference type="SMART" id="SM01411">
    <property type="entry name" value="Ephrin_rec_like"/>
    <property type="match status" value="13"/>
</dbReference>
<feature type="transmembrane region" description="Helical" evidence="2">
    <location>
        <begin position="1179"/>
        <end position="1200"/>
    </location>
</feature>
<dbReference type="Gene3D" id="2.10.50.10">
    <property type="entry name" value="Tumor Necrosis Factor Receptor, subunit A, domain 2"/>
    <property type="match status" value="8"/>
</dbReference>
<evidence type="ECO:0000256" key="1">
    <source>
        <dbReference type="SAM" id="MobiDB-lite"/>
    </source>
</evidence>
<feature type="transmembrane region" description="Helical" evidence="2">
    <location>
        <begin position="1324"/>
        <end position="1349"/>
    </location>
</feature>
<feature type="compositionally biased region" description="Gly residues" evidence="1">
    <location>
        <begin position="1496"/>
        <end position="1508"/>
    </location>
</feature>
<comment type="caution">
    <text evidence="5">The sequence shown here is derived from an EMBL/GenBank/DDBJ whole genome shotgun (WGS) entry which is preliminary data.</text>
</comment>
<feature type="compositionally biased region" description="Pro residues" evidence="1">
    <location>
        <begin position="1536"/>
        <end position="1555"/>
    </location>
</feature>